<proteinExistence type="predicted"/>
<protein>
    <submittedName>
        <fullName evidence="2">Uncharacterized protein</fullName>
    </submittedName>
</protein>
<organism evidence="2 3">
    <name type="scientific">Schistosoma mattheei</name>
    <dbReference type="NCBI Taxonomy" id="31246"/>
    <lineage>
        <taxon>Eukaryota</taxon>
        <taxon>Metazoa</taxon>
        <taxon>Spiralia</taxon>
        <taxon>Lophotrochozoa</taxon>
        <taxon>Platyhelminthes</taxon>
        <taxon>Trematoda</taxon>
        <taxon>Digenea</taxon>
        <taxon>Strigeidida</taxon>
        <taxon>Schistosomatoidea</taxon>
        <taxon>Schistosomatidae</taxon>
        <taxon>Schistosoma</taxon>
    </lineage>
</organism>
<dbReference type="Proteomes" id="UP000269396">
    <property type="component" value="Unassembled WGS sequence"/>
</dbReference>
<evidence type="ECO:0000313" key="2">
    <source>
        <dbReference type="EMBL" id="VDO95455.1"/>
    </source>
</evidence>
<name>A0A3P8DHD2_9TREM</name>
<evidence type="ECO:0000256" key="1">
    <source>
        <dbReference type="SAM" id="Coils"/>
    </source>
</evidence>
<sequence length="102" mass="12314">MNYVHEARYTLNNLRNILNQLKRVNQKELDTETISSIQTSLLHYRQNMEETISHFQIILIKLGELDEFSQIRANGLNKLSQRLQEKIQKQQVRIYYYFITLK</sequence>
<gene>
    <name evidence="2" type="ORF">SMTD_LOCUS3441</name>
</gene>
<keyword evidence="1" id="KW-0175">Coiled coil</keyword>
<accession>A0A3P8DHD2</accession>
<dbReference type="AlphaFoldDB" id="A0A3P8DHD2"/>
<evidence type="ECO:0000313" key="3">
    <source>
        <dbReference type="Proteomes" id="UP000269396"/>
    </source>
</evidence>
<feature type="coiled-coil region" evidence="1">
    <location>
        <begin position="4"/>
        <end position="31"/>
    </location>
</feature>
<reference evidence="2 3" key="1">
    <citation type="submission" date="2018-11" db="EMBL/GenBank/DDBJ databases">
        <authorList>
            <consortium name="Pathogen Informatics"/>
        </authorList>
    </citation>
    <scope>NUCLEOTIDE SEQUENCE [LARGE SCALE GENOMIC DNA]</scope>
    <source>
        <strain>Denwood</strain>
        <strain evidence="3">Zambia</strain>
    </source>
</reference>
<keyword evidence="3" id="KW-1185">Reference proteome</keyword>
<dbReference type="EMBL" id="UZAL01006234">
    <property type="protein sequence ID" value="VDO95455.1"/>
    <property type="molecule type" value="Genomic_DNA"/>
</dbReference>